<evidence type="ECO:0000259" key="11">
    <source>
        <dbReference type="PROSITE" id="PS50089"/>
    </source>
</evidence>
<dbReference type="SUPFAM" id="SSF49599">
    <property type="entry name" value="TRAF domain-like"/>
    <property type="match status" value="1"/>
</dbReference>
<dbReference type="InterPro" id="IPR049548">
    <property type="entry name" value="Sina-like_RING"/>
</dbReference>
<evidence type="ECO:0000256" key="5">
    <source>
        <dbReference type="ARBA" id="ARBA00022679"/>
    </source>
</evidence>
<dbReference type="EC" id="2.3.2.27" evidence="4"/>
<gene>
    <name evidence="13" type="ORF">ACAOBT_LOCUS17802</name>
</gene>
<keyword evidence="5" id="KW-0808">Transferase</keyword>
<dbReference type="AlphaFoldDB" id="A0A9P0L3Y1"/>
<feature type="domain" description="RING-type" evidence="11">
    <location>
        <begin position="302"/>
        <end position="337"/>
    </location>
</feature>
<evidence type="ECO:0000256" key="10">
    <source>
        <dbReference type="PROSITE-ProRule" id="PRU00455"/>
    </source>
</evidence>
<accession>A0A9P0L3Y1</accession>
<dbReference type="OrthoDB" id="6677380at2759"/>
<dbReference type="GO" id="GO:0043161">
    <property type="term" value="P:proteasome-mediated ubiquitin-dependent protein catabolic process"/>
    <property type="evidence" value="ECO:0007669"/>
    <property type="project" value="TreeGrafter"/>
</dbReference>
<evidence type="ECO:0000256" key="2">
    <source>
        <dbReference type="ARBA" id="ARBA00004906"/>
    </source>
</evidence>
<dbReference type="PANTHER" id="PTHR45877">
    <property type="entry name" value="E3 UBIQUITIN-PROTEIN LIGASE SIAH2"/>
    <property type="match status" value="1"/>
</dbReference>
<dbReference type="GO" id="GO:0061630">
    <property type="term" value="F:ubiquitin protein ligase activity"/>
    <property type="evidence" value="ECO:0007669"/>
    <property type="project" value="UniProtKB-EC"/>
</dbReference>
<name>A0A9P0L3Y1_ACAOB</name>
<evidence type="ECO:0000256" key="9">
    <source>
        <dbReference type="ARBA" id="ARBA00022833"/>
    </source>
</evidence>
<evidence type="ECO:0000259" key="12">
    <source>
        <dbReference type="PROSITE" id="PS51081"/>
    </source>
</evidence>
<dbReference type="InterPro" id="IPR001841">
    <property type="entry name" value="Znf_RING"/>
</dbReference>
<dbReference type="GO" id="GO:0008270">
    <property type="term" value="F:zinc ion binding"/>
    <property type="evidence" value="ECO:0007669"/>
    <property type="project" value="UniProtKB-KW"/>
</dbReference>
<comment type="caution">
    <text evidence="13">The sequence shown here is derived from an EMBL/GenBank/DDBJ whole genome shotgun (WGS) entry which is preliminary data.</text>
</comment>
<organism evidence="13 14">
    <name type="scientific">Acanthoscelides obtectus</name>
    <name type="common">Bean weevil</name>
    <name type="synonym">Bruchus obtectus</name>
    <dbReference type="NCBI Taxonomy" id="200917"/>
    <lineage>
        <taxon>Eukaryota</taxon>
        <taxon>Metazoa</taxon>
        <taxon>Ecdysozoa</taxon>
        <taxon>Arthropoda</taxon>
        <taxon>Hexapoda</taxon>
        <taxon>Insecta</taxon>
        <taxon>Pterygota</taxon>
        <taxon>Neoptera</taxon>
        <taxon>Endopterygota</taxon>
        <taxon>Coleoptera</taxon>
        <taxon>Polyphaga</taxon>
        <taxon>Cucujiformia</taxon>
        <taxon>Chrysomeloidea</taxon>
        <taxon>Chrysomelidae</taxon>
        <taxon>Bruchinae</taxon>
        <taxon>Bruchini</taxon>
        <taxon>Acanthoscelides</taxon>
    </lineage>
</organism>
<dbReference type="Gene3D" id="3.30.40.10">
    <property type="entry name" value="Zinc/RING finger domain, C3HC4 (zinc finger)"/>
    <property type="match status" value="2"/>
</dbReference>
<keyword evidence="7 10" id="KW-0863">Zinc-finger</keyword>
<dbReference type="PANTHER" id="PTHR45877:SF2">
    <property type="entry name" value="E3 UBIQUITIN-PROTEIN LIGASE SINA-RELATED"/>
    <property type="match status" value="1"/>
</dbReference>
<dbReference type="Pfam" id="PF21361">
    <property type="entry name" value="Sina_ZnF"/>
    <property type="match status" value="1"/>
</dbReference>
<evidence type="ECO:0000256" key="8">
    <source>
        <dbReference type="ARBA" id="ARBA00022786"/>
    </source>
</evidence>
<evidence type="ECO:0000256" key="3">
    <source>
        <dbReference type="ARBA" id="ARBA00009119"/>
    </source>
</evidence>
<dbReference type="PROSITE" id="PS50089">
    <property type="entry name" value="ZF_RING_2"/>
    <property type="match status" value="1"/>
</dbReference>
<dbReference type="InterPro" id="IPR013083">
    <property type="entry name" value="Znf_RING/FYVE/PHD"/>
</dbReference>
<evidence type="ECO:0000256" key="4">
    <source>
        <dbReference type="ARBA" id="ARBA00012483"/>
    </source>
</evidence>
<evidence type="ECO:0000256" key="7">
    <source>
        <dbReference type="ARBA" id="ARBA00022771"/>
    </source>
</evidence>
<dbReference type="Pfam" id="PF21362">
    <property type="entry name" value="Sina_RING"/>
    <property type="match status" value="1"/>
</dbReference>
<protein>
    <recommendedName>
        <fullName evidence="4">RING-type E3 ubiquitin transferase</fullName>
        <ecNumber evidence="4">2.3.2.27</ecNumber>
    </recommendedName>
</protein>
<keyword evidence="6" id="KW-0479">Metal-binding</keyword>
<dbReference type="PROSITE" id="PS51081">
    <property type="entry name" value="ZF_SIAH"/>
    <property type="match status" value="1"/>
</dbReference>
<comment type="pathway">
    <text evidence="2">Protein modification; protein ubiquitination.</text>
</comment>
<keyword evidence="8" id="KW-0833">Ubl conjugation pathway</keyword>
<dbReference type="GO" id="GO:0005737">
    <property type="term" value="C:cytoplasm"/>
    <property type="evidence" value="ECO:0007669"/>
    <property type="project" value="TreeGrafter"/>
</dbReference>
<dbReference type="Proteomes" id="UP001152888">
    <property type="component" value="Unassembled WGS sequence"/>
</dbReference>
<keyword evidence="14" id="KW-1185">Reference proteome</keyword>
<comment type="similarity">
    <text evidence="3">Belongs to the SINA (Seven in absentia) family.</text>
</comment>
<comment type="catalytic activity">
    <reaction evidence="1">
        <text>S-ubiquitinyl-[E2 ubiquitin-conjugating enzyme]-L-cysteine + [acceptor protein]-L-lysine = [E2 ubiquitin-conjugating enzyme]-L-cysteine + N(6)-ubiquitinyl-[acceptor protein]-L-lysine.</text>
        <dbReference type="EC" id="2.3.2.27"/>
    </reaction>
</comment>
<dbReference type="EMBL" id="CAKOFQ010007018">
    <property type="protein sequence ID" value="CAH1987351.1"/>
    <property type="molecule type" value="Genomic_DNA"/>
</dbReference>
<dbReference type="InterPro" id="IPR004162">
    <property type="entry name" value="SINA-like_animal"/>
</dbReference>
<feature type="domain" description="SIAH-type" evidence="12">
    <location>
        <begin position="89"/>
        <end position="147"/>
    </location>
</feature>
<dbReference type="InterPro" id="IPR013010">
    <property type="entry name" value="Znf_SIAH"/>
</dbReference>
<evidence type="ECO:0000313" key="14">
    <source>
        <dbReference type="Proteomes" id="UP001152888"/>
    </source>
</evidence>
<evidence type="ECO:0000256" key="1">
    <source>
        <dbReference type="ARBA" id="ARBA00000900"/>
    </source>
</evidence>
<dbReference type="GO" id="GO:0031624">
    <property type="term" value="F:ubiquitin conjugating enzyme binding"/>
    <property type="evidence" value="ECO:0007669"/>
    <property type="project" value="TreeGrafter"/>
</dbReference>
<dbReference type="SUPFAM" id="SSF57850">
    <property type="entry name" value="RING/U-box"/>
    <property type="match status" value="1"/>
</dbReference>
<evidence type="ECO:0000256" key="6">
    <source>
        <dbReference type="ARBA" id="ARBA00022723"/>
    </source>
</evidence>
<reference evidence="13" key="1">
    <citation type="submission" date="2022-03" db="EMBL/GenBank/DDBJ databases">
        <authorList>
            <person name="Sayadi A."/>
        </authorList>
    </citation>
    <scope>NUCLEOTIDE SEQUENCE</scope>
</reference>
<keyword evidence="9" id="KW-0862">Zinc</keyword>
<proteinExistence type="inferred from homology"/>
<sequence length="362" mass="40643">MSTSKLPSVETLLSPVETLNLRSNSDSAEHQENPKALIVKDAGLLYSKLQCVLCGRCLSVSPVSENRGEYTCGRCCPTAMPCSLYETVAEHFTFPCIFEGCEAALIWGEVEAHEKVCKFRPVSCPFPKCSYRYQCNDYQKHFETAHSLHNGAYYSDPVDIKSLGDSFPYVDLHCIHCVDLTFLVIIRIYKLREANGSACHISVLCMSIEQDLSELESELTINLASDTVLTKTLNCSNFIQYIDTQHCINCIYESCDKPDHMNIGNDALSSEVLKFLTDKPFSYVVKISKIGGSAEKPSNFECPICFNVFGERIYLCPGGHSLCNNCTRTLTHCPFCRLRITKPVRNYSLEKIVAEHALQLRM</sequence>
<evidence type="ECO:0000313" key="13">
    <source>
        <dbReference type="EMBL" id="CAH1987351.1"/>
    </source>
</evidence>